<comment type="catalytic activity">
    <reaction evidence="26">
        <text>1-hexadecanoyl-2-(9Z-octadecenoyl)-sn-glycero-3-phospho-(1'-sn-glycerol) + H2O = 1-hexadecanoyl-sn-glycero-3-phospho-(1'-sn-glycerol) + (9Z)-octadecenoate + H(+)</text>
        <dbReference type="Rhea" id="RHEA:40919"/>
        <dbReference type="ChEBI" id="CHEBI:15377"/>
        <dbReference type="ChEBI" id="CHEBI:15378"/>
        <dbReference type="ChEBI" id="CHEBI:30823"/>
        <dbReference type="ChEBI" id="CHEBI:72841"/>
        <dbReference type="ChEBI" id="CHEBI:75158"/>
    </reaction>
    <physiologicalReaction direction="left-to-right" evidence="26">
        <dbReference type="Rhea" id="RHEA:40920"/>
    </physiologicalReaction>
</comment>
<dbReference type="InterPro" id="IPR036514">
    <property type="entry name" value="SGNH_hydro_sf"/>
</dbReference>
<keyword evidence="10" id="KW-0443">Lipid metabolism</keyword>
<keyword evidence="11" id="KW-0472">Membrane</keyword>
<comment type="catalytic activity">
    <reaction evidence="27">
        <text>a 1-O-alkyl-2-acyl-sn-glycero-3-phosphocholine + H2O = a 1-O-alkyl-sn-glycero-3-phosphocholine + a fatty acid + H(+)</text>
        <dbReference type="Rhea" id="RHEA:36231"/>
        <dbReference type="ChEBI" id="CHEBI:15377"/>
        <dbReference type="ChEBI" id="CHEBI:15378"/>
        <dbReference type="ChEBI" id="CHEBI:28868"/>
        <dbReference type="ChEBI" id="CHEBI:30909"/>
        <dbReference type="ChEBI" id="CHEBI:36702"/>
        <dbReference type="EC" id="3.1.1.4"/>
    </reaction>
    <physiologicalReaction direction="left-to-right" evidence="27">
        <dbReference type="Rhea" id="RHEA:36232"/>
    </physiologicalReaction>
</comment>
<dbReference type="InterPro" id="IPR035547">
    <property type="entry name" value="Phospholipase_B"/>
</dbReference>
<dbReference type="OrthoDB" id="10265800at2759"/>
<evidence type="ECO:0000256" key="13">
    <source>
        <dbReference type="ARBA" id="ARBA00023369"/>
    </source>
</evidence>
<dbReference type="InterPro" id="IPR038885">
    <property type="entry name" value="PLB1"/>
</dbReference>
<evidence type="ECO:0000256" key="33">
    <source>
        <dbReference type="ARBA" id="ARBA00048454"/>
    </source>
</evidence>
<comment type="catalytic activity">
    <reaction evidence="25">
        <text>2,3-di-(9Z)-octadecenoyl-sn-glycerol + H2O = 3-(9Z-octadecenoyl)-sn-glycerol + (9Z)-octadecenoate + H(+)</text>
        <dbReference type="Rhea" id="RHEA:42604"/>
        <dbReference type="ChEBI" id="CHEBI:15377"/>
        <dbReference type="ChEBI" id="CHEBI:15378"/>
        <dbReference type="ChEBI" id="CHEBI:30823"/>
        <dbReference type="ChEBI" id="CHEBI:75824"/>
        <dbReference type="ChEBI" id="CHEBI:75938"/>
    </reaction>
    <physiologicalReaction direction="left-to-right" evidence="25">
        <dbReference type="Rhea" id="RHEA:42605"/>
    </physiologicalReaction>
</comment>
<sequence length="395" mass="44078">MLFAVLCLLSLSGAQAAGWYDRYVEFFNNTLPNNQTLLDMWKNHLKLWEENSSRSKRYPIPNFDCHNTHAHNGHQATSVHDLHPGDIRIIGAMGDSLTAGNGILASNIIGDFIEYRGQVWSIGGDGDLSNTITLPNILKKFGQFLWGQSYGTGSVGTTNSMLNYAHPGDVASNMPGQANAIVQRLKTDTHVRYQDDWKVITFFIGGNDLCDYCHDQNGYSAANYIRHVRDALDILHNNVPKLFVNLVEIFDIAPIAAMDGGFMCNLVHNIVCDCGHNKANSEMLKNAAMAYQRELRALVNSGRYDTRGDFTVVLQPFFKNTEPPTLGGGSIDLSFFSPDCFHFSKKGQSAAGLSLWNNMLEAPQYKEEQWHLYGDFHCPGTHAGHDHSFFTTYKN</sequence>
<evidence type="ECO:0000256" key="14">
    <source>
        <dbReference type="ARBA" id="ARBA00023408"/>
    </source>
</evidence>
<evidence type="ECO:0000256" key="25">
    <source>
        <dbReference type="ARBA" id="ARBA00048011"/>
    </source>
</evidence>
<evidence type="ECO:0000256" key="10">
    <source>
        <dbReference type="ARBA" id="ARBA00023098"/>
    </source>
</evidence>
<keyword evidence="6 43" id="KW-0732">Signal</keyword>
<dbReference type="AlphaFoldDB" id="A0A8W8MQ76"/>
<dbReference type="GO" id="GO:0004622">
    <property type="term" value="F:phosphatidylcholine lysophospholipase activity"/>
    <property type="evidence" value="ECO:0007669"/>
    <property type="project" value="UniProtKB-EC"/>
</dbReference>
<comment type="catalytic activity">
    <reaction evidence="24">
        <text>1-hexadecanoyl-2-(9Z)-octadecenoyl-3-octadecanoyl-sn-glycerol + H2O = 1-hexadecanoyl-2-(9Z-octadecenoyl)-sn-glycerol + octadecanoate + H(+)</text>
        <dbReference type="Rhea" id="RHEA:41111"/>
        <dbReference type="ChEBI" id="CHEBI:15377"/>
        <dbReference type="ChEBI" id="CHEBI:15378"/>
        <dbReference type="ChEBI" id="CHEBI:25629"/>
        <dbReference type="ChEBI" id="CHEBI:75466"/>
        <dbReference type="ChEBI" id="CHEBI:77623"/>
    </reaction>
    <physiologicalReaction direction="left-to-right" evidence="24">
        <dbReference type="Rhea" id="RHEA:41112"/>
    </physiologicalReaction>
</comment>
<dbReference type="GO" id="GO:0006644">
    <property type="term" value="P:phospholipid metabolic process"/>
    <property type="evidence" value="ECO:0007669"/>
    <property type="project" value="TreeGrafter"/>
</dbReference>
<evidence type="ECO:0000256" key="28">
    <source>
        <dbReference type="ARBA" id="ARBA00048058"/>
    </source>
</evidence>
<evidence type="ECO:0000313" key="44">
    <source>
        <dbReference type="EnsemblMetazoa" id="G34555.6:cds"/>
    </source>
</evidence>
<dbReference type="FunFam" id="3.40.50.1110:FF:000005">
    <property type="entry name" value="Phospholipase B1"/>
    <property type="match status" value="1"/>
</dbReference>
<evidence type="ECO:0000256" key="3">
    <source>
        <dbReference type="ARBA" id="ARBA00015133"/>
    </source>
</evidence>
<feature type="chain" id="PRO_5036456647" description="Phospholipase B1, membrane-associated" evidence="43">
    <location>
        <begin position="17"/>
        <end position="395"/>
    </location>
</feature>
<dbReference type="GO" id="GO:0004623">
    <property type="term" value="F:phospholipase A2 activity"/>
    <property type="evidence" value="ECO:0007669"/>
    <property type="project" value="UniProtKB-EC"/>
</dbReference>
<comment type="function">
    <text evidence="20">Calcium-independent membrane-associated phospholipase that catalyzes complete diacylation of phospholipids by hydrolyzing both sn-1 and sn-2 fatty acyl chains attached to the glycerol backbone (phospholipase B activity). Has dual phospholipase and lysophospholipase activities toward diacylphospholipids. Preferentially cleaves sn-2 ester bonds over sn-1 bonds. Acts as a lipase toward glycerolipid substrates. Hydrolyzes fatty acyl chains of diacylglycerols with preference for the sn-2 position and of triacylglycerols with not positional selectivity. May also hydrolyze long chain retinyl esters such as retinyl palmitate. May contribute to digestion of dietary phospholipids, glycerolipids and retinoids, facilitating lipid absorption at the brush border.</text>
</comment>
<evidence type="ECO:0000256" key="20">
    <source>
        <dbReference type="ARBA" id="ARBA00045916"/>
    </source>
</evidence>
<dbReference type="Pfam" id="PF00657">
    <property type="entry name" value="Lipase_GDSL"/>
    <property type="match status" value="1"/>
</dbReference>
<evidence type="ECO:0000256" key="5">
    <source>
        <dbReference type="ARBA" id="ARBA00022692"/>
    </source>
</evidence>
<comment type="catalytic activity">
    <reaction evidence="15">
        <text>a 1,2-diacyl-sn-glycero-3-phosphocholine + H2O = a 1-acyl-sn-glycero-3-phosphocholine + a fatty acid + H(+)</text>
        <dbReference type="Rhea" id="RHEA:15801"/>
        <dbReference type="ChEBI" id="CHEBI:15377"/>
        <dbReference type="ChEBI" id="CHEBI:15378"/>
        <dbReference type="ChEBI" id="CHEBI:28868"/>
        <dbReference type="ChEBI" id="CHEBI:57643"/>
        <dbReference type="ChEBI" id="CHEBI:58168"/>
        <dbReference type="EC" id="3.1.1.4"/>
    </reaction>
    <physiologicalReaction direction="left-to-right" evidence="15">
        <dbReference type="Rhea" id="RHEA:15802"/>
    </physiologicalReaction>
</comment>
<comment type="subcellular location">
    <subcellularLocation>
        <location evidence="1">Apical cell membrane</location>
        <topology evidence="1">Single-pass type I membrane protein</topology>
    </subcellularLocation>
</comment>
<comment type="catalytic activity">
    <reaction evidence="31">
        <text>1-octadecanoyl-2-(9Z,12Z)-octadecadienoyl-sn-glycerol + H2O = 1-octadecanoyl-sn-glycerol + (9Z,12Z)-octadecadienoate + H(+)</text>
        <dbReference type="Rhea" id="RHEA:40927"/>
        <dbReference type="ChEBI" id="CHEBI:15377"/>
        <dbReference type="ChEBI" id="CHEBI:15378"/>
        <dbReference type="ChEBI" id="CHEBI:30245"/>
        <dbReference type="ChEBI" id="CHEBI:75550"/>
        <dbReference type="ChEBI" id="CHEBI:77097"/>
    </reaction>
    <physiologicalReaction direction="left-to-right" evidence="31">
        <dbReference type="Rhea" id="RHEA:40928"/>
    </physiologicalReaction>
</comment>
<dbReference type="CDD" id="cd01824">
    <property type="entry name" value="Phospholipase_B_like"/>
    <property type="match status" value="1"/>
</dbReference>
<comment type="catalytic activity">
    <reaction evidence="23">
        <text>1-(9Z-octadecenoyl)-glycerol + H2O = glycerol + (9Z)-octadecenoate + H(+)</text>
        <dbReference type="Rhea" id="RHEA:38487"/>
        <dbReference type="ChEBI" id="CHEBI:15377"/>
        <dbReference type="ChEBI" id="CHEBI:15378"/>
        <dbReference type="ChEBI" id="CHEBI:17754"/>
        <dbReference type="ChEBI" id="CHEBI:30823"/>
        <dbReference type="ChEBI" id="CHEBI:75342"/>
    </reaction>
    <physiologicalReaction direction="left-to-right" evidence="23">
        <dbReference type="Rhea" id="RHEA:38488"/>
    </physiologicalReaction>
</comment>
<evidence type="ECO:0000256" key="16">
    <source>
        <dbReference type="ARBA" id="ARBA00029723"/>
    </source>
</evidence>
<evidence type="ECO:0000256" key="29">
    <source>
        <dbReference type="ARBA" id="ARBA00048227"/>
    </source>
</evidence>
<keyword evidence="8" id="KW-0378">Hydrolase</keyword>
<evidence type="ECO:0000256" key="42">
    <source>
        <dbReference type="ARBA" id="ARBA00049461"/>
    </source>
</evidence>
<dbReference type="KEGG" id="crg:117686553"/>
<evidence type="ECO:0000256" key="1">
    <source>
        <dbReference type="ARBA" id="ARBA00004247"/>
    </source>
</evidence>
<keyword evidence="9" id="KW-1133">Transmembrane helix</keyword>
<evidence type="ECO:0000256" key="27">
    <source>
        <dbReference type="ARBA" id="ARBA00048049"/>
    </source>
</evidence>
<evidence type="ECO:0000256" key="6">
    <source>
        <dbReference type="ARBA" id="ARBA00022729"/>
    </source>
</evidence>
<evidence type="ECO:0000256" key="11">
    <source>
        <dbReference type="ARBA" id="ARBA00023136"/>
    </source>
</evidence>
<dbReference type="InterPro" id="IPR001087">
    <property type="entry name" value="GDSL"/>
</dbReference>
<organism evidence="44 45">
    <name type="scientific">Magallana gigas</name>
    <name type="common">Pacific oyster</name>
    <name type="synonym">Crassostrea gigas</name>
    <dbReference type="NCBI Taxonomy" id="29159"/>
    <lineage>
        <taxon>Eukaryota</taxon>
        <taxon>Metazoa</taxon>
        <taxon>Spiralia</taxon>
        <taxon>Lophotrochozoa</taxon>
        <taxon>Mollusca</taxon>
        <taxon>Bivalvia</taxon>
        <taxon>Autobranchia</taxon>
        <taxon>Pteriomorphia</taxon>
        <taxon>Ostreida</taxon>
        <taxon>Ostreoidea</taxon>
        <taxon>Ostreidae</taxon>
        <taxon>Magallana</taxon>
    </lineage>
</organism>
<name>A0A8W8MQ76_MAGGI</name>
<keyword evidence="5" id="KW-0812">Transmembrane</keyword>
<evidence type="ECO:0000256" key="26">
    <source>
        <dbReference type="ARBA" id="ARBA00048015"/>
    </source>
</evidence>
<dbReference type="SUPFAM" id="SSF52266">
    <property type="entry name" value="SGNH hydrolase"/>
    <property type="match status" value="1"/>
</dbReference>
<evidence type="ECO:0000256" key="9">
    <source>
        <dbReference type="ARBA" id="ARBA00022989"/>
    </source>
</evidence>
<dbReference type="PANTHER" id="PTHR21325">
    <property type="entry name" value="PHOSPHOLIPASE B, PLB1"/>
    <property type="match status" value="1"/>
</dbReference>
<evidence type="ECO:0000256" key="8">
    <source>
        <dbReference type="ARBA" id="ARBA00022801"/>
    </source>
</evidence>
<evidence type="ECO:0000256" key="38">
    <source>
        <dbReference type="ARBA" id="ARBA00048872"/>
    </source>
</evidence>
<dbReference type="GO" id="GO:0004806">
    <property type="term" value="F:triacylglycerol lipase activity"/>
    <property type="evidence" value="ECO:0007669"/>
    <property type="project" value="UniProtKB-EC"/>
</dbReference>
<comment type="catalytic activity">
    <reaction evidence="33">
        <text>a 1-acyl-sn-glycero-3-phosphocholine + H2O = sn-glycerol 3-phosphocholine + a fatty acid + H(+)</text>
        <dbReference type="Rhea" id="RHEA:15177"/>
        <dbReference type="ChEBI" id="CHEBI:15377"/>
        <dbReference type="ChEBI" id="CHEBI:15378"/>
        <dbReference type="ChEBI" id="CHEBI:16870"/>
        <dbReference type="ChEBI" id="CHEBI:28868"/>
        <dbReference type="ChEBI" id="CHEBI:58168"/>
        <dbReference type="EC" id="3.1.1.5"/>
    </reaction>
    <physiologicalReaction direction="left-to-right" evidence="33">
        <dbReference type="Rhea" id="RHEA:15178"/>
    </physiologicalReaction>
</comment>
<comment type="catalytic activity">
    <reaction evidence="14">
        <text>1-hexadecanoyl-2-(9Z,12Z-octadecadienoyl)-sn-glycero-3-phosphocholine + H2O = (9Z,12Z)-octadecadienoate + 1-hexadecanoyl-sn-glycero-3-phosphocholine + H(+)</text>
        <dbReference type="Rhea" id="RHEA:40811"/>
        <dbReference type="ChEBI" id="CHEBI:15377"/>
        <dbReference type="ChEBI" id="CHEBI:15378"/>
        <dbReference type="ChEBI" id="CHEBI:30245"/>
        <dbReference type="ChEBI" id="CHEBI:72998"/>
        <dbReference type="ChEBI" id="CHEBI:73002"/>
    </reaction>
    <physiologicalReaction direction="left-to-right" evidence="14">
        <dbReference type="Rhea" id="RHEA:40812"/>
    </physiologicalReaction>
</comment>
<dbReference type="Gene3D" id="3.40.50.1110">
    <property type="entry name" value="SGNH hydrolase"/>
    <property type="match status" value="1"/>
</dbReference>
<comment type="catalytic activity">
    <reaction evidence="40">
        <text>1,2-dihexadecanoyl-sn-glycero-3-phosphocholine + 2 H2O = sn-glycerol 3-phosphocholine + 2 hexadecanoate + 2 H(+)</text>
        <dbReference type="Rhea" id="RHEA:40975"/>
        <dbReference type="ChEBI" id="CHEBI:7896"/>
        <dbReference type="ChEBI" id="CHEBI:15377"/>
        <dbReference type="ChEBI" id="CHEBI:15378"/>
        <dbReference type="ChEBI" id="CHEBI:16870"/>
        <dbReference type="ChEBI" id="CHEBI:72999"/>
    </reaction>
    <physiologicalReaction direction="left-to-right" evidence="40">
        <dbReference type="Rhea" id="RHEA:40976"/>
    </physiologicalReaction>
</comment>
<evidence type="ECO:0000256" key="19">
    <source>
        <dbReference type="ARBA" id="ARBA00033022"/>
    </source>
</evidence>
<comment type="catalytic activity">
    <reaction evidence="30">
        <text>1-hexadecanoyl-2-(9Z,12Z-octadecadienoyl)-sn-glycero-3-phosphocholine + H2O = 2-(9Z,12Z-octadecadienoyl)-sn-glycero-3-phosphocholine + hexadecanoate + H(+)</text>
        <dbReference type="Rhea" id="RHEA:40971"/>
        <dbReference type="ChEBI" id="CHEBI:7896"/>
        <dbReference type="ChEBI" id="CHEBI:15377"/>
        <dbReference type="ChEBI" id="CHEBI:15378"/>
        <dbReference type="ChEBI" id="CHEBI:73002"/>
        <dbReference type="ChEBI" id="CHEBI:76084"/>
    </reaction>
    <physiologicalReaction direction="left-to-right" evidence="30">
        <dbReference type="Rhea" id="RHEA:40972"/>
    </physiologicalReaction>
</comment>
<dbReference type="EnsemblMetazoa" id="G34555.6">
    <property type="protein sequence ID" value="G34555.6:cds"/>
    <property type="gene ID" value="G34555"/>
</dbReference>
<evidence type="ECO:0000256" key="24">
    <source>
        <dbReference type="ARBA" id="ARBA00047459"/>
    </source>
</evidence>
<dbReference type="GeneID" id="117686553"/>
<comment type="catalytic activity">
    <reaction evidence="41">
        <text>1,3-di-(9Z-octadecenoyl)-glycerol + H2O = 1-(9Z-octadecenoyl)-glycerol + (9Z)-octadecenoate + H(+)</text>
        <dbReference type="Rhea" id="RHEA:39939"/>
        <dbReference type="ChEBI" id="CHEBI:15377"/>
        <dbReference type="ChEBI" id="CHEBI:15378"/>
        <dbReference type="ChEBI" id="CHEBI:30823"/>
        <dbReference type="ChEBI" id="CHEBI:75342"/>
        <dbReference type="ChEBI" id="CHEBI:75735"/>
    </reaction>
    <physiologicalReaction direction="left-to-right" evidence="41">
        <dbReference type="Rhea" id="RHEA:39940"/>
    </physiologicalReaction>
</comment>
<evidence type="ECO:0000256" key="2">
    <source>
        <dbReference type="ARBA" id="ARBA00009979"/>
    </source>
</evidence>
<comment type="catalytic activity">
    <reaction evidence="21">
        <text>1-hexadecanoyl-2-(9Z)-octadecenoyl-3-octadecanoyl-sn-glycerol + H2O = 2-(9Z-octadecenoyl)-3-octadecanoyl-sn-glycerol + hexadecanoate + H(+)</text>
        <dbReference type="Rhea" id="RHEA:41107"/>
        <dbReference type="ChEBI" id="CHEBI:7896"/>
        <dbReference type="ChEBI" id="CHEBI:15377"/>
        <dbReference type="ChEBI" id="CHEBI:15378"/>
        <dbReference type="ChEBI" id="CHEBI:75558"/>
        <dbReference type="ChEBI" id="CHEBI:77623"/>
    </reaction>
    <physiologicalReaction direction="left-to-right" evidence="21">
        <dbReference type="Rhea" id="RHEA:41108"/>
    </physiologicalReaction>
</comment>
<evidence type="ECO:0000256" key="32">
    <source>
        <dbReference type="ARBA" id="ARBA00048386"/>
    </source>
</evidence>
<evidence type="ECO:0000256" key="36">
    <source>
        <dbReference type="ARBA" id="ARBA00048699"/>
    </source>
</evidence>
<evidence type="ECO:0000256" key="34">
    <source>
        <dbReference type="ARBA" id="ARBA00048613"/>
    </source>
</evidence>
<evidence type="ECO:0000256" key="4">
    <source>
        <dbReference type="ARBA" id="ARBA00022475"/>
    </source>
</evidence>
<evidence type="ECO:0000256" key="31">
    <source>
        <dbReference type="ARBA" id="ARBA00048374"/>
    </source>
</evidence>
<evidence type="ECO:0000256" key="17">
    <source>
        <dbReference type="ARBA" id="ARBA00031182"/>
    </source>
</evidence>
<comment type="catalytic activity">
    <reaction evidence="35">
        <text>1-hexadecanoyl-sn-glycero-3-phosphocholine + H2O = sn-glycerol 3-phosphocholine + hexadecanoate + H(+)</text>
        <dbReference type="Rhea" id="RHEA:40435"/>
        <dbReference type="ChEBI" id="CHEBI:7896"/>
        <dbReference type="ChEBI" id="CHEBI:15377"/>
        <dbReference type="ChEBI" id="CHEBI:15378"/>
        <dbReference type="ChEBI" id="CHEBI:16870"/>
        <dbReference type="ChEBI" id="CHEBI:72998"/>
    </reaction>
    <physiologicalReaction direction="left-to-right" evidence="35">
        <dbReference type="Rhea" id="RHEA:40436"/>
    </physiologicalReaction>
</comment>
<evidence type="ECO:0000256" key="37">
    <source>
        <dbReference type="ARBA" id="ARBA00048869"/>
    </source>
</evidence>
<dbReference type="Proteomes" id="UP000005408">
    <property type="component" value="Unassembled WGS sequence"/>
</dbReference>
<evidence type="ECO:0000256" key="15">
    <source>
        <dbReference type="ARBA" id="ARBA00023422"/>
    </source>
</evidence>
<protein>
    <recommendedName>
        <fullName evidence="3">Phospholipase B1, membrane-associated</fullName>
    </recommendedName>
    <alternativeName>
        <fullName evidence="16">Lysophospholipase</fullName>
    </alternativeName>
    <alternativeName>
        <fullName evidence="17">Phospholipase A2</fullName>
    </alternativeName>
    <alternativeName>
        <fullName evidence="19">Phospholipase B/lipase</fullName>
    </alternativeName>
    <alternativeName>
        <fullName evidence="18">Triacylglycerol lipase</fullName>
    </alternativeName>
</protein>
<evidence type="ECO:0000256" key="40">
    <source>
        <dbReference type="ARBA" id="ARBA00049363"/>
    </source>
</evidence>
<comment type="catalytic activity">
    <reaction evidence="37">
        <text>1,3-dihexadecanoyl-2-(9Z-octadecenoyl)glycerol + H2O = 1,3-dihexadecanoylglycerol + (9Z)-octadecenoate + H(+)</text>
        <dbReference type="Rhea" id="RHEA:40983"/>
        <dbReference type="ChEBI" id="CHEBI:15377"/>
        <dbReference type="ChEBI" id="CHEBI:15378"/>
        <dbReference type="ChEBI" id="CHEBI:30823"/>
        <dbReference type="ChEBI" id="CHEBI:75688"/>
        <dbReference type="ChEBI" id="CHEBI:77619"/>
    </reaction>
    <physiologicalReaction direction="left-to-right" evidence="37">
        <dbReference type="Rhea" id="RHEA:40984"/>
    </physiologicalReaction>
</comment>
<dbReference type="GO" id="GO:0031526">
    <property type="term" value="C:brush border membrane"/>
    <property type="evidence" value="ECO:0007669"/>
    <property type="project" value="TreeGrafter"/>
</dbReference>
<comment type="catalytic activity">
    <reaction evidence="29">
        <text>1,2-dihexadecanoyl-sn-glycero-3-phosphocholine + H2O = 1-hexadecanoyl-sn-glycero-3-phosphocholine + hexadecanoate + H(+)</text>
        <dbReference type="Rhea" id="RHEA:41223"/>
        <dbReference type="ChEBI" id="CHEBI:7896"/>
        <dbReference type="ChEBI" id="CHEBI:15377"/>
        <dbReference type="ChEBI" id="CHEBI:15378"/>
        <dbReference type="ChEBI" id="CHEBI:72998"/>
        <dbReference type="ChEBI" id="CHEBI:72999"/>
    </reaction>
    <physiologicalReaction direction="left-to-right" evidence="29">
        <dbReference type="Rhea" id="RHEA:41224"/>
    </physiologicalReaction>
</comment>
<feature type="signal peptide" evidence="43">
    <location>
        <begin position="1"/>
        <end position="16"/>
    </location>
</feature>
<comment type="catalytic activity">
    <reaction evidence="13">
        <text>a triacylglycerol + H2O = a diacylglycerol + a fatty acid + H(+)</text>
        <dbReference type="Rhea" id="RHEA:12044"/>
        <dbReference type="ChEBI" id="CHEBI:15377"/>
        <dbReference type="ChEBI" id="CHEBI:15378"/>
        <dbReference type="ChEBI" id="CHEBI:17855"/>
        <dbReference type="ChEBI" id="CHEBI:18035"/>
        <dbReference type="ChEBI" id="CHEBI:28868"/>
        <dbReference type="EC" id="3.1.1.3"/>
    </reaction>
    <physiologicalReaction direction="left-to-right" evidence="13">
        <dbReference type="Rhea" id="RHEA:12045"/>
    </physiologicalReaction>
</comment>
<comment type="catalytic activity">
    <reaction evidence="36">
        <text>1-hexadecanoyl-2-(9Z-octadecenoyl)-sn-glycero-3-phosphocholine + H2O = 1-hexadecanoyl-sn-glycero-3-phosphocholine + (9Z)-octadecenoate + H(+)</text>
        <dbReference type="Rhea" id="RHEA:38779"/>
        <dbReference type="ChEBI" id="CHEBI:15377"/>
        <dbReference type="ChEBI" id="CHEBI:15378"/>
        <dbReference type="ChEBI" id="CHEBI:30823"/>
        <dbReference type="ChEBI" id="CHEBI:72998"/>
        <dbReference type="ChEBI" id="CHEBI:73001"/>
    </reaction>
    <physiologicalReaction direction="left-to-right" evidence="36">
        <dbReference type="Rhea" id="RHEA:38780"/>
    </physiologicalReaction>
</comment>
<evidence type="ECO:0000256" key="22">
    <source>
        <dbReference type="ARBA" id="ARBA00047363"/>
    </source>
</evidence>
<evidence type="ECO:0000256" key="7">
    <source>
        <dbReference type="ARBA" id="ARBA00022737"/>
    </source>
</evidence>
<accession>A0A8W8MQ76</accession>
<dbReference type="OMA" id="CDACNDW"/>
<keyword evidence="4" id="KW-1003">Cell membrane</keyword>
<keyword evidence="7" id="KW-0677">Repeat</keyword>
<comment type="catalytic activity">
    <reaction evidence="32">
        <text>1,2,3-tri-(9Z-octadecenoyl)-glycerol + H2O = di-(9Z)-octadecenoylglycerol + (9Z)-octadecenoate + H(+)</text>
        <dbReference type="Rhea" id="RHEA:38575"/>
        <dbReference type="ChEBI" id="CHEBI:15377"/>
        <dbReference type="ChEBI" id="CHEBI:15378"/>
        <dbReference type="ChEBI" id="CHEBI:30823"/>
        <dbReference type="ChEBI" id="CHEBI:53753"/>
        <dbReference type="ChEBI" id="CHEBI:75945"/>
    </reaction>
    <physiologicalReaction direction="left-to-right" evidence="32">
        <dbReference type="Rhea" id="RHEA:38576"/>
    </physiologicalReaction>
</comment>
<comment type="catalytic activity">
    <reaction evidence="38">
        <text>1-O-hexadecyl-2-(9Z)-octadecenoyl-sn-glycero-3-phosphocholine + H2O = 1-O-hexadecyl-sn-glycero-3-phosphocholine + (9Z)-octadecenoate + H(+)</text>
        <dbReference type="Rhea" id="RHEA:40915"/>
        <dbReference type="ChEBI" id="CHEBI:15377"/>
        <dbReference type="ChEBI" id="CHEBI:15378"/>
        <dbReference type="ChEBI" id="CHEBI:30823"/>
        <dbReference type="ChEBI" id="CHEBI:34112"/>
        <dbReference type="ChEBI" id="CHEBI:64496"/>
    </reaction>
    <physiologicalReaction direction="left-to-right" evidence="38">
        <dbReference type="Rhea" id="RHEA:40916"/>
    </physiologicalReaction>
</comment>
<evidence type="ECO:0000256" key="18">
    <source>
        <dbReference type="ARBA" id="ARBA00031485"/>
    </source>
</evidence>
<comment type="catalytic activity">
    <reaction evidence="28">
        <text>1,2-di-(9Z-octadecenoyl)-sn-glycero-3-phosphocholine + H2O = 1-(9Z-octadecenoyl)-sn-glycero-3-phosphocholine + (9Z)-octadecenoate + H(+)</text>
        <dbReference type="Rhea" id="RHEA:40923"/>
        <dbReference type="ChEBI" id="CHEBI:15377"/>
        <dbReference type="ChEBI" id="CHEBI:15378"/>
        <dbReference type="ChEBI" id="CHEBI:28610"/>
        <dbReference type="ChEBI" id="CHEBI:30823"/>
        <dbReference type="ChEBI" id="CHEBI:74669"/>
    </reaction>
    <physiologicalReaction direction="left-to-right" evidence="28">
        <dbReference type="Rhea" id="RHEA:40924"/>
    </physiologicalReaction>
</comment>
<keyword evidence="45" id="KW-1185">Reference proteome</keyword>
<evidence type="ECO:0000256" key="23">
    <source>
        <dbReference type="ARBA" id="ARBA00047438"/>
    </source>
</evidence>
<comment type="catalytic activity">
    <reaction evidence="42">
        <text>2-(9Z-octadecenoyl)-glycerol + H2O = glycerol + (9Z)-octadecenoate + H(+)</text>
        <dbReference type="Rhea" id="RHEA:38491"/>
        <dbReference type="ChEBI" id="CHEBI:15377"/>
        <dbReference type="ChEBI" id="CHEBI:15378"/>
        <dbReference type="ChEBI" id="CHEBI:17754"/>
        <dbReference type="ChEBI" id="CHEBI:30823"/>
        <dbReference type="ChEBI" id="CHEBI:73990"/>
    </reaction>
    <physiologicalReaction direction="left-to-right" evidence="42">
        <dbReference type="Rhea" id="RHEA:38492"/>
    </physiologicalReaction>
</comment>
<comment type="catalytic activity">
    <reaction evidence="39">
        <text>1-hexadecanoyl-2-(9Z)-octadecenoyl-3-octadecanoyl-sn-glycerol + H2O = 1-hexadecanoyl-3-octadecanoyl-sn-glycerol + (9Z)-octadecenoate + H(+)</text>
        <dbReference type="Rhea" id="RHEA:41103"/>
        <dbReference type="ChEBI" id="CHEBI:15377"/>
        <dbReference type="ChEBI" id="CHEBI:15378"/>
        <dbReference type="ChEBI" id="CHEBI:30823"/>
        <dbReference type="ChEBI" id="CHEBI:77623"/>
        <dbReference type="ChEBI" id="CHEBI:77624"/>
    </reaction>
    <physiologicalReaction direction="left-to-right" evidence="39">
        <dbReference type="Rhea" id="RHEA:41104"/>
    </physiologicalReaction>
</comment>
<reference evidence="44" key="1">
    <citation type="submission" date="2022-08" db="UniProtKB">
        <authorList>
            <consortium name="EnsemblMetazoa"/>
        </authorList>
    </citation>
    <scope>IDENTIFICATION</scope>
    <source>
        <strain evidence="44">05x7-T-G4-1.051#20</strain>
    </source>
</reference>
<comment type="catalytic activity">
    <reaction evidence="22">
        <text>1,3-dihexadecanoyl-2-(9Z-octadecenoyl)glycerol + H2O = 1-hexadecanoyl-2-(9Z-octadecenoyl)-glycerol + hexadecanoate + H(+)</text>
        <dbReference type="Rhea" id="RHEA:40979"/>
        <dbReference type="ChEBI" id="CHEBI:7896"/>
        <dbReference type="ChEBI" id="CHEBI:15377"/>
        <dbReference type="ChEBI" id="CHEBI:15378"/>
        <dbReference type="ChEBI" id="CHEBI:75585"/>
        <dbReference type="ChEBI" id="CHEBI:75688"/>
    </reaction>
    <physiologicalReaction direction="left-to-right" evidence="22">
        <dbReference type="Rhea" id="RHEA:40980"/>
    </physiologicalReaction>
</comment>
<evidence type="ECO:0000256" key="30">
    <source>
        <dbReference type="ARBA" id="ARBA00048362"/>
    </source>
</evidence>
<keyword evidence="12" id="KW-0325">Glycoprotein</keyword>
<evidence type="ECO:0000256" key="12">
    <source>
        <dbReference type="ARBA" id="ARBA00023180"/>
    </source>
</evidence>
<dbReference type="PANTHER" id="PTHR21325:SF31">
    <property type="entry name" value="GH22081P-RELATED"/>
    <property type="match status" value="1"/>
</dbReference>
<proteinExistence type="inferred from homology"/>
<comment type="catalytic activity">
    <reaction evidence="34">
        <text>1-hexadecanoyl-2-(9Z-octadecenoyl)-sn-glycero-3-phosphoethanolamine + H2O = 1-hexadecanoyl-sn-glycero-3-phosphoethanolamine + (9Z)-octadecenoate + H(+)</text>
        <dbReference type="Rhea" id="RHEA:40911"/>
        <dbReference type="ChEBI" id="CHEBI:15377"/>
        <dbReference type="ChEBI" id="CHEBI:15378"/>
        <dbReference type="ChEBI" id="CHEBI:30823"/>
        <dbReference type="ChEBI" id="CHEBI:73004"/>
        <dbReference type="ChEBI" id="CHEBI:73007"/>
    </reaction>
    <physiologicalReaction direction="left-to-right" evidence="34">
        <dbReference type="Rhea" id="RHEA:40912"/>
    </physiologicalReaction>
</comment>
<evidence type="ECO:0000256" key="39">
    <source>
        <dbReference type="ARBA" id="ARBA00048939"/>
    </source>
</evidence>
<evidence type="ECO:0000313" key="45">
    <source>
        <dbReference type="Proteomes" id="UP000005408"/>
    </source>
</evidence>
<evidence type="ECO:0000256" key="41">
    <source>
        <dbReference type="ARBA" id="ARBA00049372"/>
    </source>
</evidence>
<dbReference type="GO" id="GO:0050253">
    <property type="term" value="F:retinyl-palmitate esterase activity"/>
    <property type="evidence" value="ECO:0007669"/>
    <property type="project" value="TreeGrafter"/>
</dbReference>
<evidence type="ECO:0000256" key="35">
    <source>
        <dbReference type="ARBA" id="ARBA00048656"/>
    </source>
</evidence>
<comment type="similarity">
    <text evidence="2">Belongs to the 'GDSL' lipolytic enzyme family. Phospholipase B1 subfamily.</text>
</comment>
<dbReference type="RefSeq" id="XP_034317577.2">
    <property type="nucleotide sequence ID" value="XM_034461686.2"/>
</dbReference>
<evidence type="ECO:0000256" key="21">
    <source>
        <dbReference type="ARBA" id="ARBA00047324"/>
    </source>
</evidence>
<evidence type="ECO:0000256" key="43">
    <source>
        <dbReference type="SAM" id="SignalP"/>
    </source>
</evidence>